<sequence length="444" mass="50118">MAYSLVYPNKFALKLKIHSKICEKELKNMLLKIQGVHSVKIDEKLGNLVISGTVDPATIITMLEKLGRKPELLWVQGIPINGSQVHEASRVHAGFEEGRDSKHVQFITQSKVINSLNDPDIITRPEQLSRIPGLQTIEVTETIKLSFQGESRNELPGDDKILDISTSKNVNGDGFCRASSSCCGDHADINRRSHSHRGCCRSGDDEFLKISTTKNVNGGGFGGASLPCCGDHADIYRHSHSHSHHGCCCHSGNTSFQHAIPSAPPLPFEYFQAPPSPQSSSSPSMPITYHSVFSDENVNGCIITHQSKGFRLSRTKTEYLECKFSDSRKEEEVVVKLDSQTVCTRDSFKYLRADRVRNEIIREKVEVVSVEDKMREVRLRWFGHVMRRGTDAPVRTCERLALDGFKRGRCRSKRYWREVIKRDLERLQLTLDRKVRMNSIRVEG</sequence>
<organism evidence="3 4">
    <name type="scientific">Capsicum baccatum</name>
    <name type="common">Peruvian pepper</name>
    <dbReference type="NCBI Taxonomy" id="33114"/>
    <lineage>
        <taxon>Eukaryota</taxon>
        <taxon>Viridiplantae</taxon>
        <taxon>Streptophyta</taxon>
        <taxon>Embryophyta</taxon>
        <taxon>Tracheophyta</taxon>
        <taxon>Spermatophyta</taxon>
        <taxon>Magnoliopsida</taxon>
        <taxon>eudicotyledons</taxon>
        <taxon>Gunneridae</taxon>
        <taxon>Pentapetalae</taxon>
        <taxon>asterids</taxon>
        <taxon>lamiids</taxon>
        <taxon>Solanales</taxon>
        <taxon>Solanaceae</taxon>
        <taxon>Solanoideae</taxon>
        <taxon>Capsiceae</taxon>
        <taxon>Capsicum</taxon>
    </lineage>
</organism>
<dbReference type="SUPFAM" id="SSF55008">
    <property type="entry name" value="HMA, heavy metal-associated domain"/>
    <property type="match status" value="1"/>
</dbReference>
<dbReference type="AlphaFoldDB" id="A0A2G2WVA6"/>
<dbReference type="GO" id="GO:0046872">
    <property type="term" value="F:metal ion binding"/>
    <property type="evidence" value="ECO:0007669"/>
    <property type="project" value="InterPro"/>
</dbReference>
<comment type="subcellular location">
    <subcellularLocation>
        <location evidence="1">Membrane</location>
        <topology evidence="1">Peripheral membrane protein</topology>
    </subcellularLocation>
</comment>
<dbReference type="InterPro" id="IPR006121">
    <property type="entry name" value="HMA_dom"/>
</dbReference>
<dbReference type="EMBL" id="MLFT02000005">
    <property type="protein sequence ID" value="PHT49173.1"/>
    <property type="molecule type" value="Genomic_DNA"/>
</dbReference>
<dbReference type="Gene3D" id="3.30.70.100">
    <property type="match status" value="1"/>
</dbReference>
<dbReference type="GO" id="GO:0009626">
    <property type="term" value="P:plant-type hypersensitive response"/>
    <property type="evidence" value="ECO:0007669"/>
    <property type="project" value="UniProtKB-KW"/>
</dbReference>
<dbReference type="PROSITE" id="PS50846">
    <property type="entry name" value="HMA_2"/>
    <property type="match status" value="1"/>
</dbReference>
<proteinExistence type="predicted"/>
<evidence type="ECO:0000256" key="1">
    <source>
        <dbReference type="ARBA" id="ARBA00004170"/>
    </source>
</evidence>
<name>A0A2G2WVA6_CAPBA</name>
<dbReference type="Proteomes" id="UP000224567">
    <property type="component" value="Unassembled WGS sequence"/>
</dbReference>
<reference evidence="3 4" key="1">
    <citation type="journal article" date="2017" name="Genome Biol.">
        <title>New reference genome sequences of hot pepper reveal the massive evolution of plant disease-resistance genes by retroduplication.</title>
        <authorList>
            <person name="Kim S."/>
            <person name="Park J."/>
            <person name="Yeom S.I."/>
            <person name="Kim Y.M."/>
            <person name="Seo E."/>
            <person name="Kim K.T."/>
            <person name="Kim M.S."/>
            <person name="Lee J.M."/>
            <person name="Cheong K."/>
            <person name="Shin H.S."/>
            <person name="Kim S.B."/>
            <person name="Han K."/>
            <person name="Lee J."/>
            <person name="Park M."/>
            <person name="Lee H.A."/>
            <person name="Lee H.Y."/>
            <person name="Lee Y."/>
            <person name="Oh S."/>
            <person name="Lee J.H."/>
            <person name="Choi E."/>
            <person name="Choi E."/>
            <person name="Lee S.E."/>
            <person name="Jeon J."/>
            <person name="Kim H."/>
            <person name="Choi G."/>
            <person name="Song H."/>
            <person name="Lee J."/>
            <person name="Lee S.C."/>
            <person name="Kwon J.K."/>
            <person name="Lee H.Y."/>
            <person name="Koo N."/>
            <person name="Hong Y."/>
            <person name="Kim R.W."/>
            <person name="Kang W.H."/>
            <person name="Huh J.H."/>
            <person name="Kang B.C."/>
            <person name="Yang T.J."/>
            <person name="Lee Y.H."/>
            <person name="Bennetzen J.L."/>
            <person name="Choi D."/>
        </authorList>
    </citation>
    <scope>NUCLEOTIDE SEQUENCE [LARGE SCALE GENOMIC DNA]</scope>
    <source>
        <strain evidence="4">cv. PBC81</strain>
    </source>
</reference>
<reference evidence="4" key="2">
    <citation type="journal article" date="2017" name="J. Anim. Genet.">
        <title>Multiple reference genome sequences of hot pepper reveal the massive evolution of plant disease resistance genes by retroduplication.</title>
        <authorList>
            <person name="Kim S."/>
            <person name="Park J."/>
            <person name="Yeom S.-I."/>
            <person name="Kim Y.-M."/>
            <person name="Seo E."/>
            <person name="Kim K.-T."/>
            <person name="Kim M.-S."/>
            <person name="Lee J.M."/>
            <person name="Cheong K."/>
            <person name="Shin H.-S."/>
            <person name="Kim S.-B."/>
            <person name="Han K."/>
            <person name="Lee J."/>
            <person name="Park M."/>
            <person name="Lee H.-A."/>
            <person name="Lee H.-Y."/>
            <person name="Lee Y."/>
            <person name="Oh S."/>
            <person name="Lee J.H."/>
            <person name="Choi E."/>
            <person name="Choi E."/>
            <person name="Lee S.E."/>
            <person name="Jeon J."/>
            <person name="Kim H."/>
            <person name="Choi G."/>
            <person name="Song H."/>
            <person name="Lee J."/>
            <person name="Lee S.-C."/>
            <person name="Kwon J.-K."/>
            <person name="Lee H.-Y."/>
            <person name="Koo N."/>
            <person name="Hong Y."/>
            <person name="Kim R.W."/>
            <person name="Kang W.-H."/>
            <person name="Huh J.H."/>
            <person name="Kang B.-C."/>
            <person name="Yang T.-J."/>
            <person name="Lee Y.-H."/>
            <person name="Bennetzen J.L."/>
            <person name="Choi D."/>
        </authorList>
    </citation>
    <scope>NUCLEOTIDE SEQUENCE [LARGE SCALE GENOMIC DNA]</scope>
    <source>
        <strain evidence="4">cv. PBC81</strain>
    </source>
</reference>
<dbReference type="GO" id="GO:0016020">
    <property type="term" value="C:membrane"/>
    <property type="evidence" value="ECO:0007669"/>
    <property type="project" value="UniProtKB-SubCell"/>
</dbReference>
<dbReference type="OrthoDB" id="1110082at2759"/>
<keyword evidence="4" id="KW-1185">Reference proteome</keyword>
<feature type="domain" description="HMA" evidence="2">
    <location>
        <begin position="8"/>
        <end position="71"/>
    </location>
</feature>
<evidence type="ECO:0000313" key="4">
    <source>
        <dbReference type="Proteomes" id="UP000224567"/>
    </source>
</evidence>
<protein>
    <recommendedName>
        <fullName evidence="2">HMA domain-containing protein</fullName>
    </recommendedName>
</protein>
<dbReference type="Pfam" id="PF00403">
    <property type="entry name" value="HMA"/>
    <property type="match status" value="1"/>
</dbReference>
<dbReference type="InterPro" id="IPR036163">
    <property type="entry name" value="HMA_dom_sf"/>
</dbReference>
<dbReference type="CDD" id="cd00371">
    <property type="entry name" value="HMA"/>
    <property type="match status" value="1"/>
</dbReference>
<comment type="caution">
    <text evidence="3">The sequence shown here is derived from an EMBL/GenBank/DDBJ whole genome shotgun (WGS) entry which is preliminary data.</text>
</comment>
<dbReference type="PANTHER" id="PTHR46238">
    <property type="entry name" value="REVERSE TRANSCRIPTASE DOMAIN-CONTAINING PROTEIN"/>
    <property type="match status" value="1"/>
</dbReference>
<gene>
    <name evidence="3" type="ORF">CQW23_13381</name>
</gene>
<evidence type="ECO:0000313" key="3">
    <source>
        <dbReference type="EMBL" id="PHT49173.1"/>
    </source>
</evidence>
<evidence type="ECO:0000259" key="2">
    <source>
        <dbReference type="PROSITE" id="PS50846"/>
    </source>
</evidence>
<dbReference type="PANTHER" id="PTHR46238:SF8">
    <property type="entry name" value="ENDONUCLEASE_EXONUCLEASE_PHOSPHATASE DOMAIN-CONTAINING PROTEIN"/>
    <property type="match status" value="1"/>
</dbReference>
<accession>A0A2G2WVA6</accession>